<feature type="region of interest" description="Disordered" evidence="3">
    <location>
        <begin position="381"/>
        <end position="400"/>
    </location>
</feature>
<dbReference type="PANTHER" id="PTHR40072:SF1">
    <property type="entry name" value="MOLYBDOPTERIN-GUANINE DINUCLEOTIDE BIOSYNTHESIS ADAPTER PROTEIN"/>
    <property type="match status" value="1"/>
</dbReference>
<organism evidence="6 7">
    <name type="scientific">Hungatella hathewayi</name>
    <dbReference type="NCBI Taxonomy" id="154046"/>
    <lineage>
        <taxon>Bacteria</taxon>
        <taxon>Bacillati</taxon>
        <taxon>Bacillota</taxon>
        <taxon>Clostridia</taxon>
        <taxon>Lachnospirales</taxon>
        <taxon>Lachnospiraceae</taxon>
        <taxon>Hungatella</taxon>
    </lineage>
</organism>
<dbReference type="EMBL" id="CYZE01000013">
    <property type="protein sequence ID" value="CUO89650.1"/>
    <property type="molecule type" value="Genomic_DNA"/>
</dbReference>
<evidence type="ECO:0000259" key="4">
    <source>
        <dbReference type="Pfam" id="PF03205"/>
    </source>
</evidence>
<accession>A0A174IXR1</accession>
<evidence type="ECO:0000259" key="5">
    <source>
        <dbReference type="Pfam" id="PF12804"/>
    </source>
</evidence>
<feature type="domain" description="MobA-like NTP transferase" evidence="5">
    <location>
        <begin position="8"/>
        <end position="163"/>
    </location>
</feature>
<dbReference type="CDD" id="cd02503">
    <property type="entry name" value="MobA"/>
    <property type="match status" value="1"/>
</dbReference>
<keyword evidence="2" id="KW-0501">Molybdenum cofactor biosynthesis</keyword>
<reference evidence="6 7" key="1">
    <citation type="submission" date="2015-09" db="EMBL/GenBank/DDBJ databases">
        <authorList>
            <consortium name="Pathogen Informatics"/>
        </authorList>
    </citation>
    <scope>NUCLEOTIDE SEQUENCE [LARGE SCALE GENOMIC DNA]</scope>
    <source>
        <strain evidence="6 7">2789STDY5608850</strain>
    </source>
</reference>
<dbReference type="InterPro" id="IPR052539">
    <property type="entry name" value="MGD_biosynthesis_adapter"/>
</dbReference>
<evidence type="ECO:0000313" key="7">
    <source>
        <dbReference type="Proteomes" id="UP000095651"/>
    </source>
</evidence>
<dbReference type="Proteomes" id="UP000095651">
    <property type="component" value="Unassembled WGS sequence"/>
</dbReference>
<dbReference type="InterPro" id="IPR029044">
    <property type="entry name" value="Nucleotide-diphossugar_trans"/>
</dbReference>
<dbReference type="InterPro" id="IPR027417">
    <property type="entry name" value="P-loop_NTPase"/>
</dbReference>
<dbReference type="RefSeq" id="WP_055658282.1">
    <property type="nucleotide sequence ID" value="NZ_CABIXC010000013.1"/>
</dbReference>
<dbReference type="GO" id="GO:0006777">
    <property type="term" value="P:Mo-molybdopterin cofactor biosynthetic process"/>
    <property type="evidence" value="ECO:0007669"/>
    <property type="project" value="UniProtKB-KW"/>
</dbReference>
<feature type="domain" description="Molybdopterin-guanine dinucleotide biosynthesis protein B (MobB)" evidence="4">
    <location>
        <begin position="205"/>
        <end position="333"/>
    </location>
</feature>
<dbReference type="InterPro" id="IPR013482">
    <property type="entry name" value="Molybde_CF_guanTrfase"/>
</dbReference>
<dbReference type="Gene3D" id="3.40.50.300">
    <property type="entry name" value="P-loop containing nucleotide triphosphate hydrolases"/>
    <property type="match status" value="1"/>
</dbReference>
<dbReference type="GO" id="GO:0005525">
    <property type="term" value="F:GTP binding"/>
    <property type="evidence" value="ECO:0007669"/>
    <property type="project" value="UniProtKB-KW"/>
</dbReference>
<dbReference type="SUPFAM" id="SSF52540">
    <property type="entry name" value="P-loop containing nucleoside triphosphate hydrolases"/>
    <property type="match status" value="1"/>
</dbReference>
<gene>
    <name evidence="6" type="primary">mobB</name>
    <name evidence="6" type="ORF">ERS852407_04334</name>
</gene>
<feature type="compositionally biased region" description="Basic residues" evidence="3">
    <location>
        <begin position="389"/>
        <end position="400"/>
    </location>
</feature>
<dbReference type="NCBIfam" id="TIGR00176">
    <property type="entry name" value="mobB"/>
    <property type="match status" value="1"/>
</dbReference>
<dbReference type="GO" id="GO:0016779">
    <property type="term" value="F:nucleotidyltransferase activity"/>
    <property type="evidence" value="ECO:0007669"/>
    <property type="project" value="UniProtKB-ARBA"/>
</dbReference>
<dbReference type="SUPFAM" id="SSF53448">
    <property type="entry name" value="Nucleotide-diphospho-sugar transferases"/>
    <property type="match status" value="1"/>
</dbReference>
<dbReference type="CDD" id="cd03116">
    <property type="entry name" value="MobB"/>
    <property type="match status" value="1"/>
</dbReference>
<dbReference type="Pfam" id="PF03205">
    <property type="entry name" value="MobB"/>
    <property type="match status" value="1"/>
</dbReference>
<dbReference type="InterPro" id="IPR025877">
    <property type="entry name" value="MobA-like_NTP_Trfase"/>
</dbReference>
<evidence type="ECO:0000313" key="6">
    <source>
        <dbReference type="EMBL" id="CUO89650.1"/>
    </source>
</evidence>
<keyword evidence="1" id="KW-0342">GTP-binding</keyword>
<proteinExistence type="predicted"/>
<keyword evidence="1" id="KW-0547">Nucleotide-binding</keyword>
<dbReference type="AlphaFoldDB" id="A0A174IXR1"/>
<dbReference type="Pfam" id="PF12804">
    <property type="entry name" value="NTP_transf_3"/>
    <property type="match status" value="1"/>
</dbReference>
<evidence type="ECO:0000256" key="2">
    <source>
        <dbReference type="ARBA" id="ARBA00023150"/>
    </source>
</evidence>
<dbReference type="PANTHER" id="PTHR40072">
    <property type="entry name" value="MOLYBDOPTERIN-GUANINE DINUCLEOTIDE BIOSYNTHESIS ADAPTER PROTEIN-RELATED"/>
    <property type="match status" value="1"/>
</dbReference>
<evidence type="ECO:0000256" key="3">
    <source>
        <dbReference type="SAM" id="MobiDB-lite"/>
    </source>
</evidence>
<dbReference type="InterPro" id="IPR004435">
    <property type="entry name" value="MobB_dom"/>
</dbReference>
<dbReference type="Gene3D" id="3.90.550.10">
    <property type="entry name" value="Spore Coat Polysaccharide Biosynthesis Protein SpsA, Chain A"/>
    <property type="match status" value="1"/>
</dbReference>
<evidence type="ECO:0000256" key="1">
    <source>
        <dbReference type="ARBA" id="ARBA00023134"/>
    </source>
</evidence>
<name>A0A174IXR1_9FIRM</name>
<sequence length="400" mass="43967">MKENCGIVILSGGSGRRMGYVNKADLDYHGRSFAGQIMEELSGLGLPFFLSTGIYGNPTEIPDNCTAILDRPVDGQQGHIGPMGGIRSCFLETDADGLLFVPCDMPLIRAEMGRRLMERWTPEYDAVIWKTRDGRIQPLCGFYSRTCLTALDGCIGEGNYRMMEFLSRISCLVLETGREHLPDRWFLNVNDRDAYGRLERTVCPVLAVSGSKNTGKTTLLERLVSLLASRGIRAAVIKHDGHEFEADVPGTDSFRMKQAGAYGTVVYSGSKFSMVKEQPGLQADAFFSFFPEADLILLEGQKQSDYPKIEVLRQEVSRKPVCDRSTVLAYVTDGGWEPDMGESAARTETPEHCKVPETIASNNLDAILEVIIRFLDSADPDNSGSPKAAKAHHNSGGHAV</sequence>
<protein>
    <submittedName>
        <fullName evidence="6">Molybdopterin-guanine dinucleotide biosynthesis protein B</fullName>
    </submittedName>
</protein>